<dbReference type="Pfam" id="PF07973">
    <property type="entry name" value="tRNA_SAD"/>
    <property type="match status" value="1"/>
</dbReference>
<dbReference type="Proteomes" id="UP000294682">
    <property type="component" value="Unassembled WGS sequence"/>
</dbReference>
<dbReference type="Gene3D" id="2.40.30.130">
    <property type="match status" value="1"/>
</dbReference>
<evidence type="ECO:0000256" key="1">
    <source>
        <dbReference type="ARBA" id="ARBA00001947"/>
    </source>
</evidence>
<dbReference type="EMBL" id="SLUK01000010">
    <property type="protein sequence ID" value="TCL42431.1"/>
    <property type="molecule type" value="Genomic_DNA"/>
</dbReference>
<reference evidence="6 7" key="1">
    <citation type="submission" date="2019-03" db="EMBL/GenBank/DDBJ databases">
        <title>Genomic Encyclopedia of Type Strains, Phase IV (KMG-IV): sequencing the most valuable type-strain genomes for metagenomic binning, comparative biology and taxonomic classification.</title>
        <authorList>
            <person name="Goeker M."/>
        </authorList>
    </citation>
    <scope>NUCLEOTIDE SEQUENCE [LARGE SCALE GENOMIC DNA]</scope>
    <source>
        <strain evidence="6 7">DSM 100433</strain>
    </source>
</reference>
<keyword evidence="3" id="KW-0479">Metal-binding</keyword>
<dbReference type="GO" id="GO:0004813">
    <property type="term" value="F:alanine-tRNA ligase activity"/>
    <property type="evidence" value="ECO:0007669"/>
    <property type="project" value="InterPro"/>
</dbReference>
<keyword evidence="7" id="KW-1185">Reference proteome</keyword>
<evidence type="ECO:0000256" key="4">
    <source>
        <dbReference type="ARBA" id="ARBA00022833"/>
    </source>
</evidence>
<dbReference type="GO" id="GO:0002161">
    <property type="term" value="F:aminoacyl-tRNA deacylase activity"/>
    <property type="evidence" value="ECO:0007669"/>
    <property type="project" value="UniProtKB-ARBA"/>
</dbReference>
<protein>
    <submittedName>
        <fullName evidence="6">Alanyl-tRNA synthetase</fullName>
    </submittedName>
</protein>
<dbReference type="GO" id="GO:0006419">
    <property type="term" value="P:alanyl-tRNA aminoacylation"/>
    <property type="evidence" value="ECO:0007669"/>
    <property type="project" value="InterPro"/>
</dbReference>
<dbReference type="AlphaFoldDB" id="A0A9X8UHV3"/>
<keyword evidence="4" id="KW-0862">Zinc</keyword>
<dbReference type="InterPro" id="IPR012947">
    <property type="entry name" value="tRNA_SAD"/>
</dbReference>
<dbReference type="SMART" id="SM00863">
    <property type="entry name" value="tRNA_SAD"/>
    <property type="match status" value="1"/>
</dbReference>
<dbReference type="PANTHER" id="PTHR43462">
    <property type="entry name" value="ALANYL-TRNA EDITING PROTEIN"/>
    <property type="match status" value="1"/>
</dbReference>
<comment type="caution">
    <text evidence="6">The sequence shown here is derived from an EMBL/GenBank/DDBJ whole genome shotgun (WGS) entry which is preliminary data.</text>
</comment>
<feature type="domain" description="Alanyl-transfer RNA synthetases family profile" evidence="5">
    <location>
        <begin position="1"/>
        <end position="239"/>
    </location>
</feature>
<evidence type="ECO:0000256" key="2">
    <source>
        <dbReference type="ARBA" id="ARBA00004496"/>
    </source>
</evidence>
<dbReference type="GO" id="GO:0005524">
    <property type="term" value="F:ATP binding"/>
    <property type="evidence" value="ECO:0007669"/>
    <property type="project" value="InterPro"/>
</dbReference>
<accession>A0A9X8UHV3</accession>
<evidence type="ECO:0000313" key="6">
    <source>
        <dbReference type="EMBL" id="TCL42431.1"/>
    </source>
</evidence>
<dbReference type="GO" id="GO:0046872">
    <property type="term" value="F:metal ion binding"/>
    <property type="evidence" value="ECO:0007669"/>
    <property type="project" value="UniProtKB-KW"/>
</dbReference>
<dbReference type="Gene3D" id="3.30.980.10">
    <property type="entry name" value="Threonyl-trna Synthetase, Chain A, domain 2"/>
    <property type="match status" value="1"/>
</dbReference>
<dbReference type="InterPro" id="IPR018163">
    <property type="entry name" value="Thr/Ala-tRNA-synth_IIc_edit"/>
</dbReference>
<dbReference type="Gene3D" id="3.10.310.40">
    <property type="match status" value="1"/>
</dbReference>
<name>A0A9X8UHV3_9FIRM</name>
<comment type="cofactor">
    <cofactor evidence="1">
        <name>Zn(2+)</name>
        <dbReference type="ChEBI" id="CHEBI:29105"/>
    </cofactor>
</comment>
<evidence type="ECO:0000313" key="7">
    <source>
        <dbReference type="Proteomes" id="UP000294682"/>
    </source>
</evidence>
<dbReference type="RefSeq" id="WP_132084967.1">
    <property type="nucleotide sequence ID" value="NZ_SLUK01000010.1"/>
</dbReference>
<evidence type="ECO:0000259" key="5">
    <source>
        <dbReference type="PROSITE" id="PS50860"/>
    </source>
</evidence>
<gene>
    <name evidence="6" type="ORF">EDD78_11057</name>
</gene>
<dbReference type="SUPFAM" id="SSF50447">
    <property type="entry name" value="Translation proteins"/>
    <property type="match status" value="1"/>
</dbReference>
<dbReference type="GO" id="GO:0005737">
    <property type="term" value="C:cytoplasm"/>
    <property type="evidence" value="ECO:0007669"/>
    <property type="project" value="UniProtKB-SubCell"/>
</dbReference>
<sequence length="394" mass="43137">MPQECEKLYYADSLLTRFEAVVTGCEEHDGSYLITLDRTAFYPEGGGQPADRGRLGGADVLDVHEREGRILHTAGCALPPGQAVSGEIDFSRRLDHMQQHTGEHIVSGIVYRRLGLRNVGFHLGQREVTLDFDGEIGEKLLGEIELEANEAVWRDLPVTASWPKPDELQDLDYRSKKELCGPVRIVTIPGIDVCACCGTHLPRTGMVGAIRLAGGQRYKGGTRVTLYAGGRALRDYGEKDRTVASLCALLSQKSDALEPAVQRLLSQQQEEKARCALWQERCFKDEADALPAGVGTVVAFWEGLSPDEVRRCALSLMQRAETVLALSRDGDAWRYAACSAKEDMRPLAKSLGEAFGGRGGGKPELVQGSLQGECEALRDFALRRLPGAYLLSHI</sequence>
<dbReference type="PROSITE" id="PS50860">
    <property type="entry name" value="AA_TRNA_LIGASE_II_ALA"/>
    <property type="match status" value="1"/>
</dbReference>
<organism evidence="6 7">
    <name type="scientific">Harryflintia acetispora</name>
    <dbReference type="NCBI Taxonomy" id="1849041"/>
    <lineage>
        <taxon>Bacteria</taxon>
        <taxon>Bacillati</taxon>
        <taxon>Bacillota</taxon>
        <taxon>Clostridia</taxon>
        <taxon>Eubacteriales</taxon>
        <taxon>Oscillospiraceae</taxon>
        <taxon>Harryflintia</taxon>
    </lineage>
</organism>
<dbReference type="InterPro" id="IPR051335">
    <property type="entry name" value="Alanyl-tRNA_Editing_Enzymes"/>
</dbReference>
<proteinExistence type="predicted"/>
<dbReference type="SUPFAM" id="SSF55186">
    <property type="entry name" value="ThrRS/AlaRS common domain"/>
    <property type="match status" value="1"/>
</dbReference>
<evidence type="ECO:0000256" key="3">
    <source>
        <dbReference type="ARBA" id="ARBA00022723"/>
    </source>
</evidence>
<dbReference type="GO" id="GO:0003676">
    <property type="term" value="F:nucleic acid binding"/>
    <property type="evidence" value="ECO:0007669"/>
    <property type="project" value="InterPro"/>
</dbReference>
<dbReference type="PANTHER" id="PTHR43462:SF1">
    <property type="entry name" value="ALANYL-TRNA EDITING PROTEIN AARSD1"/>
    <property type="match status" value="1"/>
</dbReference>
<comment type="subcellular location">
    <subcellularLocation>
        <location evidence="2">Cytoplasm</location>
    </subcellularLocation>
</comment>
<dbReference type="InterPro" id="IPR009000">
    <property type="entry name" value="Transl_B-barrel_sf"/>
</dbReference>
<dbReference type="InterPro" id="IPR018165">
    <property type="entry name" value="Ala-tRNA-synth_IIc_core"/>
</dbReference>